<keyword evidence="2" id="KW-0813">Transport</keyword>
<dbReference type="InParanoid" id="A0A0C3CY55"/>
<organism evidence="13 14">
    <name type="scientific">Oidiodendron maius (strain Zn)</name>
    <dbReference type="NCBI Taxonomy" id="913774"/>
    <lineage>
        <taxon>Eukaryota</taxon>
        <taxon>Fungi</taxon>
        <taxon>Dikarya</taxon>
        <taxon>Ascomycota</taxon>
        <taxon>Pezizomycotina</taxon>
        <taxon>Leotiomycetes</taxon>
        <taxon>Leotiomycetes incertae sedis</taxon>
        <taxon>Myxotrichaceae</taxon>
        <taxon>Oidiodendron</taxon>
    </lineage>
</organism>
<name>A0A0C3CY55_OIDMZ</name>
<dbReference type="SUPFAM" id="SSF90123">
    <property type="entry name" value="ABC transporter transmembrane region"/>
    <property type="match status" value="2"/>
</dbReference>
<dbReference type="Pfam" id="PF00005">
    <property type="entry name" value="ABC_tran"/>
    <property type="match status" value="2"/>
</dbReference>
<keyword evidence="7 10" id="KW-1133">Transmembrane helix</keyword>
<keyword evidence="9" id="KW-0325">Glycoprotein</keyword>
<evidence type="ECO:0000313" key="13">
    <source>
        <dbReference type="EMBL" id="KIM94582.1"/>
    </source>
</evidence>
<evidence type="ECO:0008006" key="15">
    <source>
        <dbReference type="Google" id="ProtNLM"/>
    </source>
</evidence>
<keyword evidence="3" id="KW-1003">Cell membrane</keyword>
<feature type="transmembrane region" description="Helical" evidence="10">
    <location>
        <begin position="270"/>
        <end position="291"/>
    </location>
</feature>
<dbReference type="InterPro" id="IPR011527">
    <property type="entry name" value="ABC1_TM_dom"/>
</dbReference>
<evidence type="ECO:0000259" key="11">
    <source>
        <dbReference type="PROSITE" id="PS50893"/>
    </source>
</evidence>
<dbReference type="CDD" id="cd03244">
    <property type="entry name" value="ABCC_MRP_domain2"/>
    <property type="match status" value="1"/>
</dbReference>
<dbReference type="SUPFAM" id="SSF52540">
    <property type="entry name" value="P-loop containing nucleoside triphosphate hydrolases"/>
    <property type="match status" value="2"/>
</dbReference>
<dbReference type="PANTHER" id="PTHR24223:SF399">
    <property type="entry name" value="ABC TRANSPORTER ATNG"/>
    <property type="match status" value="1"/>
</dbReference>
<feature type="transmembrane region" description="Helical" evidence="10">
    <location>
        <begin position="335"/>
        <end position="356"/>
    </location>
</feature>
<gene>
    <name evidence="13" type="ORF">OIDMADRAFT_106676</name>
</gene>
<dbReference type="InterPro" id="IPR044746">
    <property type="entry name" value="ABCC_6TM_D1"/>
</dbReference>
<dbReference type="PROSITE" id="PS50893">
    <property type="entry name" value="ABC_TRANSPORTER_2"/>
    <property type="match status" value="2"/>
</dbReference>
<dbReference type="Gene3D" id="1.20.1560.10">
    <property type="entry name" value="ABC transporter type 1, transmembrane domain"/>
    <property type="match status" value="2"/>
</dbReference>
<reference evidence="13 14" key="1">
    <citation type="submission" date="2014-04" db="EMBL/GenBank/DDBJ databases">
        <authorList>
            <consortium name="DOE Joint Genome Institute"/>
            <person name="Kuo A."/>
            <person name="Martino E."/>
            <person name="Perotto S."/>
            <person name="Kohler A."/>
            <person name="Nagy L.G."/>
            <person name="Floudas D."/>
            <person name="Copeland A."/>
            <person name="Barry K.W."/>
            <person name="Cichocki N."/>
            <person name="Veneault-Fourrey C."/>
            <person name="LaButti K."/>
            <person name="Lindquist E.A."/>
            <person name="Lipzen A."/>
            <person name="Lundell T."/>
            <person name="Morin E."/>
            <person name="Murat C."/>
            <person name="Sun H."/>
            <person name="Tunlid A."/>
            <person name="Henrissat B."/>
            <person name="Grigoriev I.V."/>
            <person name="Hibbett D.S."/>
            <person name="Martin F."/>
            <person name="Nordberg H.P."/>
            <person name="Cantor M.N."/>
            <person name="Hua S.X."/>
        </authorList>
    </citation>
    <scope>NUCLEOTIDE SEQUENCE [LARGE SCALE GENOMIC DNA]</scope>
    <source>
        <strain evidence="13 14">Zn</strain>
    </source>
</reference>
<dbReference type="CDD" id="cd03250">
    <property type="entry name" value="ABCC_MRP_domain1"/>
    <property type="match status" value="1"/>
</dbReference>
<dbReference type="STRING" id="913774.A0A0C3CY55"/>
<dbReference type="PROSITE" id="PS00211">
    <property type="entry name" value="ABC_TRANSPORTER_1"/>
    <property type="match status" value="2"/>
</dbReference>
<evidence type="ECO:0000256" key="3">
    <source>
        <dbReference type="ARBA" id="ARBA00022475"/>
    </source>
</evidence>
<keyword evidence="4 10" id="KW-0812">Transmembrane</keyword>
<dbReference type="InterPro" id="IPR036640">
    <property type="entry name" value="ABC1_TM_sf"/>
</dbReference>
<feature type="transmembrane region" description="Helical" evidence="10">
    <location>
        <begin position="457"/>
        <end position="480"/>
    </location>
</feature>
<feature type="domain" description="ABC transmembrane type-1" evidence="12">
    <location>
        <begin position="833"/>
        <end position="1111"/>
    </location>
</feature>
<keyword evidence="5" id="KW-0547">Nucleotide-binding</keyword>
<dbReference type="GO" id="GO:0005524">
    <property type="term" value="F:ATP binding"/>
    <property type="evidence" value="ECO:0007669"/>
    <property type="project" value="UniProtKB-KW"/>
</dbReference>
<evidence type="ECO:0000256" key="8">
    <source>
        <dbReference type="ARBA" id="ARBA00023136"/>
    </source>
</evidence>
<evidence type="ECO:0000256" key="10">
    <source>
        <dbReference type="SAM" id="Phobius"/>
    </source>
</evidence>
<feature type="transmembrane region" description="Helical" evidence="10">
    <location>
        <begin position="12"/>
        <end position="34"/>
    </location>
</feature>
<dbReference type="GO" id="GO:0016887">
    <property type="term" value="F:ATP hydrolysis activity"/>
    <property type="evidence" value="ECO:0007669"/>
    <property type="project" value="InterPro"/>
</dbReference>
<evidence type="ECO:0000313" key="14">
    <source>
        <dbReference type="Proteomes" id="UP000054321"/>
    </source>
</evidence>
<feature type="transmembrane region" description="Helical" evidence="10">
    <location>
        <begin position="238"/>
        <end position="258"/>
    </location>
</feature>
<accession>A0A0C3CY55</accession>
<feature type="transmembrane region" description="Helical" evidence="10">
    <location>
        <begin position="207"/>
        <end position="226"/>
    </location>
</feature>
<evidence type="ECO:0000256" key="1">
    <source>
        <dbReference type="ARBA" id="ARBA00004651"/>
    </source>
</evidence>
<keyword evidence="14" id="KW-1185">Reference proteome</keyword>
<evidence type="ECO:0000256" key="9">
    <source>
        <dbReference type="ARBA" id="ARBA00023180"/>
    </source>
</evidence>
<feature type="domain" description="ABC transmembrane type-1" evidence="12">
    <location>
        <begin position="207"/>
        <end position="482"/>
    </location>
</feature>
<protein>
    <recommendedName>
        <fullName evidence="15">ABC transporter</fullName>
    </recommendedName>
</protein>
<reference evidence="14" key="2">
    <citation type="submission" date="2015-01" db="EMBL/GenBank/DDBJ databases">
        <title>Evolutionary Origins and Diversification of the Mycorrhizal Mutualists.</title>
        <authorList>
            <consortium name="DOE Joint Genome Institute"/>
            <consortium name="Mycorrhizal Genomics Consortium"/>
            <person name="Kohler A."/>
            <person name="Kuo A."/>
            <person name="Nagy L.G."/>
            <person name="Floudas D."/>
            <person name="Copeland A."/>
            <person name="Barry K.W."/>
            <person name="Cichocki N."/>
            <person name="Veneault-Fourrey C."/>
            <person name="LaButti K."/>
            <person name="Lindquist E.A."/>
            <person name="Lipzen A."/>
            <person name="Lundell T."/>
            <person name="Morin E."/>
            <person name="Murat C."/>
            <person name="Riley R."/>
            <person name="Ohm R."/>
            <person name="Sun H."/>
            <person name="Tunlid A."/>
            <person name="Henrissat B."/>
            <person name="Grigoriev I.V."/>
            <person name="Hibbett D.S."/>
            <person name="Martin F."/>
        </authorList>
    </citation>
    <scope>NUCLEOTIDE SEQUENCE [LARGE SCALE GENOMIC DNA]</scope>
    <source>
        <strain evidence="14">Zn</strain>
    </source>
</reference>
<sequence length="1386" mass="151969">MASTCPPYIDDAFGPVILAVLLIGVQLGLLICWSSNTVMRAVVPSATLSFVAAFALLFLSRLEHSRSVQPSSILNIYLLTSVSCDTLQVRTLFLRHDKPVIVGLTTASVVIKSALLLLESKSKREHLRAPYKSYPPEVTSGIYNRLFFWWINPILVTGFQKLITSDDLFAVDSSLTSEALLVEMQSSWSKCKHHDTWKLASIILPRLCLIGFNYSQPFLISTAINFVSQAGDPPNKSYGHGLIVATALIYFGIGITTTGYKHRMNRTITAFRGAMVSIIYAKTLQLPAGLYDESAALTLMSTDIDRLAVSLDSLNEIWARLIEISIGIWLLERQLGWVCVAPIVIIAISVSASSWATNQIGPRQAQWVKAIQKRVGITSSMLGSMKSVKMMGLSDKLFDTLDTHRIRELQLSKHFRMMSLWRKAFIPTIFAPLSCFVIFAIQLSHHGSDPLTAGDTFSSLAIISLLTSPASNFLQALPLVGMSTGCLYRIQKFLLSELQEDGRSVLVGVLHHTGGESQLKECCSELQEYQPRSTENVAITFKDANIPASPTSPTVLHDINLQIEQESLTMIIGVVGAGKSTLLKAIIGELQCTSGSISSDSKHMAYCAQAPWLPNSTVRRIVCGYHDGSDEDEEWYNTVLHACTFDEDVKLLPDHDDTIIGSRGVTLSGGQKQRLALARAVYSRLSTIVLDDVLSALDARTEDLVVERLIGKTGLLRKLKSTVILATHAVRHLWLADSVIVIGVDGHIAEQGSSETLLSQDGIVGELPLTPELQSNLHSDPGPNYGGDSKSRPCGTIPKALRGATANDAADLARRIGDFAVYKYYLKSIGWKVGLVCIASCFASMIGQTFPQFWLTLYSNGTVKSLPLFAIIYVAAAVVALCAIAATLWTLYMIITPKTGIGLHRTILKSVTRASQTFFDETDSGVTLNRFSQDMTLIDGALPRAAVMSLWTGMQCIAQFALIAVGSTYMAIICPIMICALYLLQKFYLRTSRQMRFLYLEAKSPLYTHFSETLEGLSTIRAFGWQKHFTNTNHRYLDISQRPYYLMFCIQRWLNLFLLLITGITAVAVVALATSFIGSTSPSNLGVSLSSVTRFSDNMSRFMGFWIQLETSLGAISRIKSFQEGTIAENKEGESFVPSKDWPSRGAIIFTDVSAAYRDNPPALRNVSFTINHGEKIGICGRTGSGKSSLLAVLLRILDNSSGTIKVDGLDLSTIPREIIRSRLIAIPQEPFILPGSVRLNADHTGLSSDDLIVGTLSKVGLWSVLESRGGLDAEMGADMLSKGQQQMFCLVRAILRKKSTILVLDEATSNIDTETDGVMQRLIREEFAGRTIITVAHRLDSIMDSDRILVLDGGVLVENGSPEELLSKNGVFWELSTRTPMPGVP</sequence>
<feature type="transmembrane region" description="Helical" evidence="10">
    <location>
        <begin position="424"/>
        <end position="445"/>
    </location>
</feature>
<evidence type="ECO:0000259" key="12">
    <source>
        <dbReference type="PROSITE" id="PS50929"/>
    </source>
</evidence>
<feature type="transmembrane region" description="Helical" evidence="10">
    <location>
        <begin position="41"/>
        <end position="60"/>
    </location>
</feature>
<feature type="domain" description="ABC transporter" evidence="11">
    <location>
        <begin position="1148"/>
        <end position="1379"/>
    </location>
</feature>
<evidence type="ECO:0000256" key="7">
    <source>
        <dbReference type="ARBA" id="ARBA00022989"/>
    </source>
</evidence>
<dbReference type="InterPro" id="IPR050173">
    <property type="entry name" value="ABC_transporter_C-like"/>
</dbReference>
<feature type="transmembrane region" description="Helical" evidence="10">
    <location>
        <begin position="1056"/>
        <end position="1078"/>
    </location>
</feature>
<dbReference type="SMART" id="SM00382">
    <property type="entry name" value="AAA"/>
    <property type="match status" value="2"/>
</dbReference>
<evidence type="ECO:0000256" key="2">
    <source>
        <dbReference type="ARBA" id="ARBA00022448"/>
    </source>
</evidence>
<dbReference type="InterPro" id="IPR003593">
    <property type="entry name" value="AAA+_ATPase"/>
</dbReference>
<proteinExistence type="predicted"/>
<dbReference type="Gene3D" id="3.40.50.300">
    <property type="entry name" value="P-loop containing nucleotide triphosphate hydrolases"/>
    <property type="match status" value="2"/>
</dbReference>
<dbReference type="FunFam" id="1.20.1560.10:FF:000066">
    <property type="entry name" value="ABC multidrug transporter (Eurofung)"/>
    <property type="match status" value="1"/>
</dbReference>
<dbReference type="CDD" id="cd18580">
    <property type="entry name" value="ABC_6TM_ABCC_D2"/>
    <property type="match status" value="1"/>
</dbReference>
<feature type="domain" description="ABC transporter" evidence="11">
    <location>
        <begin position="541"/>
        <end position="770"/>
    </location>
</feature>
<comment type="subcellular location">
    <subcellularLocation>
        <location evidence="1">Cell membrane</location>
        <topology evidence="1">Multi-pass membrane protein</topology>
    </subcellularLocation>
</comment>
<feature type="transmembrane region" description="Helical" evidence="10">
    <location>
        <begin position="870"/>
        <end position="895"/>
    </location>
</feature>
<dbReference type="EMBL" id="KN832889">
    <property type="protein sequence ID" value="KIM94582.1"/>
    <property type="molecule type" value="Genomic_DNA"/>
</dbReference>
<dbReference type="InterPro" id="IPR017871">
    <property type="entry name" value="ABC_transporter-like_CS"/>
</dbReference>
<feature type="transmembrane region" description="Helical" evidence="10">
    <location>
        <begin position="945"/>
        <end position="963"/>
    </location>
</feature>
<dbReference type="GO" id="GO:0140359">
    <property type="term" value="F:ABC-type transporter activity"/>
    <property type="evidence" value="ECO:0007669"/>
    <property type="project" value="InterPro"/>
</dbReference>
<evidence type="ECO:0000256" key="5">
    <source>
        <dbReference type="ARBA" id="ARBA00022741"/>
    </source>
</evidence>
<feature type="transmembrane region" description="Helical" evidence="10">
    <location>
        <begin position="829"/>
        <end position="850"/>
    </location>
</feature>
<dbReference type="Proteomes" id="UP000054321">
    <property type="component" value="Unassembled WGS sequence"/>
</dbReference>
<evidence type="ECO:0000256" key="4">
    <source>
        <dbReference type="ARBA" id="ARBA00022692"/>
    </source>
</evidence>
<dbReference type="CDD" id="cd18579">
    <property type="entry name" value="ABC_6TM_ABCC_D1"/>
    <property type="match status" value="1"/>
</dbReference>
<dbReference type="PROSITE" id="PS50929">
    <property type="entry name" value="ABC_TM1F"/>
    <property type="match status" value="2"/>
</dbReference>
<feature type="transmembrane region" description="Helical" evidence="10">
    <location>
        <begin position="969"/>
        <end position="989"/>
    </location>
</feature>
<evidence type="ECO:0000256" key="6">
    <source>
        <dbReference type="ARBA" id="ARBA00022840"/>
    </source>
</evidence>
<keyword evidence="6" id="KW-0067">ATP-binding</keyword>
<dbReference type="FunFam" id="1.20.1560.10:FF:000055">
    <property type="entry name" value="ABC multidrug transporter (Eurofung)"/>
    <property type="match status" value="1"/>
</dbReference>
<dbReference type="GO" id="GO:0005886">
    <property type="term" value="C:plasma membrane"/>
    <property type="evidence" value="ECO:0007669"/>
    <property type="project" value="UniProtKB-SubCell"/>
</dbReference>
<dbReference type="Pfam" id="PF00664">
    <property type="entry name" value="ABC_membrane"/>
    <property type="match status" value="2"/>
</dbReference>
<dbReference type="FunFam" id="3.40.50.300:FF:000838">
    <property type="entry name" value="ABC multidrug transporter (Eurofung)"/>
    <property type="match status" value="1"/>
</dbReference>
<dbReference type="HOGENOM" id="CLU_000604_27_5_1"/>
<dbReference type="InterPro" id="IPR027417">
    <property type="entry name" value="P-loop_NTPase"/>
</dbReference>
<dbReference type="PANTHER" id="PTHR24223">
    <property type="entry name" value="ATP-BINDING CASSETTE SUB-FAMILY C"/>
    <property type="match status" value="1"/>
</dbReference>
<dbReference type="OrthoDB" id="6500128at2759"/>
<keyword evidence="8 10" id="KW-0472">Membrane</keyword>
<dbReference type="InterPro" id="IPR003439">
    <property type="entry name" value="ABC_transporter-like_ATP-bd"/>
</dbReference>
<dbReference type="InterPro" id="IPR044726">
    <property type="entry name" value="ABCC_6TM_D2"/>
</dbReference>